<evidence type="ECO:0000256" key="2">
    <source>
        <dbReference type="ARBA" id="ARBA00009820"/>
    </source>
</evidence>
<evidence type="ECO:0000313" key="8">
    <source>
        <dbReference type="EMBL" id="KHF24367.1"/>
    </source>
</evidence>
<keyword evidence="10" id="KW-1185">Reference proteome</keyword>
<accession>A0A0B0H6X2</accession>
<dbReference type="EMBL" id="MPNX01000006">
    <property type="protein sequence ID" value="OOY35204.1"/>
    <property type="molecule type" value="Genomic_DNA"/>
</dbReference>
<dbReference type="Proteomes" id="UP000190962">
    <property type="component" value="Unassembled WGS sequence"/>
</dbReference>
<dbReference type="SUPFAM" id="SSF69304">
    <property type="entry name" value="Tricorn protease N-terminal domain"/>
    <property type="match status" value="1"/>
</dbReference>
<dbReference type="Gene3D" id="2.120.10.30">
    <property type="entry name" value="TolB, C-terminal domain"/>
    <property type="match status" value="1"/>
</dbReference>
<dbReference type="InterPro" id="IPR011659">
    <property type="entry name" value="WD40"/>
</dbReference>
<dbReference type="EMBL" id="JRAA01000003">
    <property type="protein sequence ID" value="KHF24367.1"/>
    <property type="molecule type" value="Genomic_DNA"/>
</dbReference>
<dbReference type="STRING" id="2340.JV46_27690"/>
<dbReference type="GO" id="GO:0051301">
    <property type="term" value="P:cell division"/>
    <property type="evidence" value="ECO:0007669"/>
    <property type="project" value="UniProtKB-UniRule"/>
</dbReference>
<dbReference type="OrthoDB" id="9802240at2"/>
<dbReference type="Pfam" id="PF07676">
    <property type="entry name" value="PD40"/>
    <property type="match status" value="4"/>
</dbReference>
<keyword evidence="5" id="KW-0132">Cell division</keyword>
<comment type="subunit">
    <text evidence="5">The Tol-Pal system is composed of five core proteins: the inner membrane proteins TolA, TolQ and TolR, the periplasmic protein TolB and the outer membrane protein Pal. They form a network linking the inner and outer membranes and the peptidoglycan layer.</text>
</comment>
<evidence type="ECO:0000313" key="11">
    <source>
        <dbReference type="Proteomes" id="UP000190962"/>
    </source>
</evidence>
<evidence type="ECO:0000313" key="9">
    <source>
        <dbReference type="EMBL" id="OOY35204.1"/>
    </source>
</evidence>
<dbReference type="InterPro" id="IPR011042">
    <property type="entry name" value="6-blade_b-propeller_TolB-like"/>
</dbReference>
<dbReference type="GO" id="GO:0017038">
    <property type="term" value="P:protein import"/>
    <property type="evidence" value="ECO:0007669"/>
    <property type="project" value="InterPro"/>
</dbReference>
<evidence type="ECO:0000259" key="7">
    <source>
        <dbReference type="Pfam" id="PF04052"/>
    </source>
</evidence>
<keyword evidence="4 5" id="KW-0574">Periplasm</keyword>
<comment type="function">
    <text evidence="5">Part of the Tol-Pal system, which plays a role in outer membrane invagination during cell division and is important for maintaining outer membrane integrity.</text>
</comment>
<dbReference type="InterPro" id="IPR007195">
    <property type="entry name" value="TolB_N"/>
</dbReference>
<evidence type="ECO:0000256" key="4">
    <source>
        <dbReference type="ARBA" id="ARBA00022764"/>
    </source>
</evidence>
<dbReference type="Gene3D" id="3.40.50.10070">
    <property type="entry name" value="TolB, N-terminal domain"/>
    <property type="match status" value="1"/>
</dbReference>
<sequence length="427" mass="45643" precursor="true">MMKIRTLLIAWLLMLPLAAQAELTIKITGGNVDAITIAIAPFEWEGGGTPPTAEFDRIISDDLQRSGEFKPSSRSDQPPAAPFGQPVNHATWRDRGINNLVTGKVTSVAGRYRVEFVLHDTAGGKQITKDTVYAATKDQRFAAHHVADLVYEALTGERGAFATRIAFVVANRRANSLQVSDSDGHGAKTILATNDPIMSPSWSPNGKKLAYVSFEGGQPAIYVQNVESGSRRKLTSFKGINGAPAWSPDGSRLAMTLSKDGDPEIYVMSAGGGGVQRITRSPGIDTEPSWSPDGNSLVFTSDRGGSPQIYRVSAAGGAPTRLTFEGKYNSNASFAPDGKSITLVTRTSGGYQVALLDLETRGMQILSDGPLDESSSIAPNGKMVIYASGLRGTLHVAATDYDVETRLAAQSGDVRNPAWSPFLIKRR</sequence>
<dbReference type="RefSeq" id="WP_043118503.1">
    <property type="nucleotide sequence ID" value="NZ_MPNX01000006.1"/>
</dbReference>
<feature type="region of interest" description="Disordered" evidence="6">
    <location>
        <begin position="66"/>
        <end position="88"/>
    </location>
</feature>
<comment type="subcellular location">
    <subcellularLocation>
        <location evidence="1 5">Periplasm</location>
    </subcellularLocation>
</comment>
<evidence type="ECO:0000256" key="3">
    <source>
        <dbReference type="ARBA" id="ARBA00022729"/>
    </source>
</evidence>
<dbReference type="SUPFAM" id="SSF52964">
    <property type="entry name" value="TolB, N-terminal domain"/>
    <property type="match status" value="1"/>
</dbReference>
<comment type="similarity">
    <text evidence="2 5">Belongs to the TolB family.</text>
</comment>
<keyword evidence="5" id="KW-0131">Cell cycle</keyword>
<dbReference type="PANTHER" id="PTHR36842:SF1">
    <property type="entry name" value="PROTEIN TOLB"/>
    <property type="match status" value="1"/>
</dbReference>
<name>A0A0B0H6X2_SOVGS</name>
<dbReference type="NCBIfam" id="TIGR02800">
    <property type="entry name" value="propeller_TolB"/>
    <property type="match status" value="1"/>
</dbReference>
<dbReference type="GO" id="GO:0042597">
    <property type="term" value="C:periplasmic space"/>
    <property type="evidence" value="ECO:0007669"/>
    <property type="project" value="UniProtKB-SubCell"/>
</dbReference>
<feature type="chain" id="PRO_5010748619" description="Tol-Pal system protein TolB" evidence="5">
    <location>
        <begin position="22"/>
        <end position="427"/>
    </location>
</feature>
<reference evidence="9 11" key="2">
    <citation type="submission" date="2016-11" db="EMBL/GenBank/DDBJ databases">
        <title>Mixed transmission modes and dynamic genome evolution in an obligate animal-bacterial symbiosis.</title>
        <authorList>
            <person name="Russell S.L."/>
            <person name="Corbett-Detig R.B."/>
            <person name="Cavanaugh C.M."/>
        </authorList>
    </citation>
    <scope>NUCLEOTIDE SEQUENCE [LARGE SCALE GENOMIC DNA]</scope>
    <source>
        <strain evidence="9">MA-KB16</strain>
    </source>
</reference>
<proteinExistence type="inferred from homology"/>
<dbReference type="HAMAP" id="MF_00671">
    <property type="entry name" value="TolB"/>
    <property type="match status" value="1"/>
</dbReference>
<dbReference type="PATRIC" id="fig|2340.3.peg.2439"/>
<evidence type="ECO:0000256" key="5">
    <source>
        <dbReference type="HAMAP-Rule" id="MF_00671"/>
    </source>
</evidence>
<protein>
    <recommendedName>
        <fullName evidence="5">Tol-Pal system protein TolB</fullName>
    </recommendedName>
</protein>
<keyword evidence="3 5" id="KW-0732">Signal</keyword>
<dbReference type="Proteomes" id="UP000030856">
    <property type="component" value="Unassembled WGS sequence"/>
</dbReference>
<organism evidence="8 10">
    <name type="scientific">Solemya velum gill symbiont</name>
    <dbReference type="NCBI Taxonomy" id="2340"/>
    <lineage>
        <taxon>Bacteria</taxon>
        <taxon>Pseudomonadati</taxon>
        <taxon>Pseudomonadota</taxon>
        <taxon>Gammaproteobacteria</taxon>
        <taxon>sulfur-oxidizing symbionts</taxon>
    </lineage>
</organism>
<dbReference type="AlphaFoldDB" id="A0A0B0H6X2"/>
<feature type="signal peptide" evidence="5">
    <location>
        <begin position="1"/>
        <end position="21"/>
    </location>
</feature>
<reference evidence="8 10" key="1">
    <citation type="journal article" date="2014" name="BMC Genomics">
        <title>The genome of the intracellular bacterium of the coastal bivalve, Solemya velum: a blueprint for thriving in and out of symbiosis.</title>
        <authorList>
            <person name="Dmytrenko O."/>
            <person name="Russell S.L."/>
            <person name="Loo W.T."/>
            <person name="Fontanez K.M."/>
            <person name="Liao L."/>
            <person name="Roeselers G."/>
            <person name="Sharma R."/>
            <person name="Stewart F.J."/>
            <person name="Newton I.L."/>
            <person name="Woyke T."/>
            <person name="Wu D."/>
            <person name="Lang J.M."/>
            <person name="Eisen J.A."/>
            <person name="Cavanaugh C.M."/>
        </authorList>
    </citation>
    <scope>NUCLEOTIDE SEQUENCE [LARGE SCALE GENOMIC DNA]</scope>
    <source>
        <strain evidence="8 10">WH</strain>
    </source>
</reference>
<feature type="domain" description="TolB N-terminal" evidence="7">
    <location>
        <begin position="23"/>
        <end position="127"/>
    </location>
</feature>
<dbReference type="InterPro" id="IPR014167">
    <property type="entry name" value="Tol-Pal_TolB"/>
</dbReference>
<evidence type="ECO:0000256" key="1">
    <source>
        <dbReference type="ARBA" id="ARBA00004418"/>
    </source>
</evidence>
<evidence type="ECO:0000256" key="6">
    <source>
        <dbReference type="SAM" id="MobiDB-lite"/>
    </source>
</evidence>
<evidence type="ECO:0000313" key="10">
    <source>
        <dbReference type="Proteomes" id="UP000030856"/>
    </source>
</evidence>
<comment type="caution">
    <text evidence="8">The sequence shown here is derived from an EMBL/GenBank/DDBJ whole genome shotgun (WGS) entry which is preliminary data.</text>
</comment>
<dbReference type="eggNOG" id="COG0823">
    <property type="taxonomic scope" value="Bacteria"/>
</dbReference>
<dbReference type="Pfam" id="PF04052">
    <property type="entry name" value="TolB_N"/>
    <property type="match status" value="1"/>
</dbReference>
<dbReference type="PANTHER" id="PTHR36842">
    <property type="entry name" value="PROTEIN TOLB HOMOLOG"/>
    <property type="match status" value="1"/>
</dbReference>
<gene>
    <name evidence="5 8" type="primary">tolB</name>
    <name evidence="9" type="ORF">BOV88_05640</name>
    <name evidence="8" type="ORF">JV46_27690</name>
</gene>